<reference evidence="2" key="1">
    <citation type="submission" date="2022-10" db="EMBL/GenBank/DDBJ databases">
        <authorList>
            <person name="Chen Y."/>
            <person name="Dougan E. K."/>
            <person name="Chan C."/>
            <person name="Rhodes N."/>
            <person name="Thang M."/>
        </authorList>
    </citation>
    <scope>NUCLEOTIDE SEQUENCE</scope>
</reference>
<gene>
    <name evidence="2" type="ORF">C1SCF055_LOCUS22142</name>
</gene>
<accession>A0A9P1CQE8</accession>
<organism evidence="2">
    <name type="scientific">Cladocopium goreaui</name>
    <dbReference type="NCBI Taxonomy" id="2562237"/>
    <lineage>
        <taxon>Eukaryota</taxon>
        <taxon>Sar</taxon>
        <taxon>Alveolata</taxon>
        <taxon>Dinophyceae</taxon>
        <taxon>Suessiales</taxon>
        <taxon>Symbiodiniaceae</taxon>
        <taxon>Cladocopium</taxon>
    </lineage>
</organism>
<sequence>MSHANLYPVGLPGIPPANFRYQRLWYTVVTIGQLLHRLVRPYQRLPLQTARLVDDNQSIDSRVQLADQQTIAENWILDISRGLLCSIAQGADETRDVHATSAADILLAGIGHRHRPDCGDGHVDAVQCLQDDVETDWIAAIDARYGVNTVWSACHWYLDCSPQDLSGFDKLIASDPTRLHAFLIQRRNYIDHRVENPQLRTRGDLNLGPRVLVTMSNQSRSTLKKPKSYFVDLESYKTDNPGTVVQEKDKVNVRVGRKGYYEREDAVDKVSKMDVIAFDSNEAIGASPDLSTKVFKQTSKSIAPANPDPLDALDLPFFKMGHHPELGCARSSGAASSSAPSTVTLTSLPAIEAPSMLSLQDRQGDGSGSDNEIEPSRPPMMSHMDVIQKAFPKHSAKEPKTSAKAAPKMPAQKARSQPLAAKKRSSADADATPQPKAKILRLHDQPDAKTTPGDAGPKDSDREVLADYNEQMKALKEKSLAGISDTETGITDNLKIANKDLMALVNKIRTKKKSLKRRKDATFLNDGLDNIIQELVKVADIADAMAKFHGTTEHYATMKSFKVEWNMSSAFFKRVFKCMALHALKFADWGAFLEIRGMLHADIGYTNGELYFEILVSDVIQRLLRALPAKGSWTEEMMQPISSFFVHMATSVIDGRMPKSLQHLHVVVCHEQQTPSKVIESVNYIHAAATSNVCKAQSDSGLAAVFSGINQGKTLLKLANASALQAQKDTGHLQELSECIDEVAKHLSEIPESAVDSLDWKKTLDLGTKAVNILMNIQSQTSSGPSSKTIINNAKKQISELVSTISKYFLMGPFQTWMSNWVSQYNQSKTALKELPLSPLSLKAWDSINLKTLTKDASTSLQCALRTDQFMIDFTACAVEATSLDSSSTALVNLMKSIETFEKSTWPMINEMKILAEEKGVASYTDLKTISRGITDTGINHQIQCTTTALGAIVAKVSGRQEI</sequence>
<comment type="caution">
    <text evidence="2">The sequence shown here is derived from an EMBL/GenBank/DDBJ whole genome shotgun (WGS) entry which is preliminary data.</text>
</comment>
<proteinExistence type="predicted"/>
<feature type="compositionally biased region" description="Low complexity" evidence="1">
    <location>
        <begin position="403"/>
        <end position="414"/>
    </location>
</feature>
<dbReference type="EMBL" id="CAMXCT010002095">
    <property type="protein sequence ID" value="CAI3995605.1"/>
    <property type="molecule type" value="Genomic_DNA"/>
</dbReference>
<dbReference type="EMBL" id="CAMXCT030002095">
    <property type="protein sequence ID" value="CAL4782917.1"/>
    <property type="molecule type" value="Genomic_DNA"/>
</dbReference>
<feature type="region of interest" description="Disordered" evidence="1">
    <location>
        <begin position="359"/>
        <end position="380"/>
    </location>
</feature>
<evidence type="ECO:0000313" key="2">
    <source>
        <dbReference type="EMBL" id="CAI3995605.1"/>
    </source>
</evidence>
<reference evidence="3" key="2">
    <citation type="submission" date="2024-04" db="EMBL/GenBank/DDBJ databases">
        <authorList>
            <person name="Chen Y."/>
            <person name="Shah S."/>
            <person name="Dougan E. K."/>
            <person name="Thang M."/>
            <person name="Chan C."/>
        </authorList>
    </citation>
    <scope>NUCLEOTIDE SEQUENCE [LARGE SCALE GENOMIC DNA]</scope>
</reference>
<evidence type="ECO:0000256" key="1">
    <source>
        <dbReference type="SAM" id="MobiDB-lite"/>
    </source>
</evidence>
<name>A0A9P1CQE8_9DINO</name>
<dbReference type="EMBL" id="CAMXCT020002095">
    <property type="protein sequence ID" value="CAL1148980.1"/>
    <property type="molecule type" value="Genomic_DNA"/>
</dbReference>
<evidence type="ECO:0000313" key="4">
    <source>
        <dbReference type="EMBL" id="CAL4782917.1"/>
    </source>
</evidence>
<evidence type="ECO:0000313" key="5">
    <source>
        <dbReference type="Proteomes" id="UP001152797"/>
    </source>
</evidence>
<feature type="region of interest" description="Disordered" evidence="1">
    <location>
        <begin position="392"/>
        <end position="461"/>
    </location>
</feature>
<protein>
    <submittedName>
        <fullName evidence="4">Ubiquitin-like domain-containing protein</fullName>
    </submittedName>
</protein>
<keyword evidence="5" id="KW-1185">Reference proteome</keyword>
<dbReference type="AlphaFoldDB" id="A0A9P1CQE8"/>
<evidence type="ECO:0000313" key="3">
    <source>
        <dbReference type="EMBL" id="CAL1148980.1"/>
    </source>
</evidence>
<dbReference type="Proteomes" id="UP001152797">
    <property type="component" value="Unassembled WGS sequence"/>
</dbReference>